<dbReference type="SUPFAM" id="SSF88697">
    <property type="entry name" value="PUA domain-like"/>
    <property type="match status" value="1"/>
</dbReference>
<evidence type="ECO:0000256" key="12">
    <source>
        <dbReference type="PIRNR" id="PIRNR015601"/>
    </source>
</evidence>
<comment type="catalytic activity">
    <reaction evidence="11 12">
        <text>uridine(1498) in 16S rRNA + S-adenosyl-L-methionine = N(3)-methyluridine(1498) in 16S rRNA + S-adenosyl-L-homocysteine + H(+)</text>
        <dbReference type="Rhea" id="RHEA:42920"/>
        <dbReference type="Rhea" id="RHEA-COMP:10283"/>
        <dbReference type="Rhea" id="RHEA-COMP:10284"/>
        <dbReference type="ChEBI" id="CHEBI:15378"/>
        <dbReference type="ChEBI" id="CHEBI:57856"/>
        <dbReference type="ChEBI" id="CHEBI:59789"/>
        <dbReference type="ChEBI" id="CHEBI:65315"/>
        <dbReference type="ChEBI" id="CHEBI:74502"/>
        <dbReference type="EC" id="2.1.1.193"/>
    </reaction>
</comment>
<dbReference type="NCBIfam" id="NF008692">
    <property type="entry name" value="PRK11713.1-5"/>
    <property type="match status" value="1"/>
</dbReference>
<dbReference type="InterPro" id="IPR029026">
    <property type="entry name" value="tRNA_m1G_MTases_N"/>
</dbReference>
<dbReference type="InterPro" id="IPR046887">
    <property type="entry name" value="RsmE_PUA-like"/>
</dbReference>
<dbReference type="OrthoDB" id="9815641at2"/>
<dbReference type="NCBIfam" id="TIGR00046">
    <property type="entry name" value="RsmE family RNA methyltransferase"/>
    <property type="match status" value="1"/>
</dbReference>
<comment type="function">
    <text evidence="10 12">Specifically methylates the N3 position of the uracil ring of uridine 1498 (m3U1498) in 16S rRNA. Acts on the fully assembled 30S ribosomal subunit.</text>
</comment>
<accession>L0GVK5</accession>
<dbReference type="InterPro" id="IPR006700">
    <property type="entry name" value="RsmE"/>
</dbReference>
<evidence type="ECO:0000256" key="10">
    <source>
        <dbReference type="ARBA" id="ARBA00025699"/>
    </source>
</evidence>
<proteinExistence type="inferred from homology"/>
<gene>
    <name evidence="15" type="ORF">Thimo_1068</name>
</gene>
<dbReference type="eggNOG" id="COG1385">
    <property type="taxonomic scope" value="Bacteria"/>
</dbReference>
<dbReference type="HOGENOM" id="CLU_067442_5_1_6"/>
<reference evidence="15 16" key="1">
    <citation type="submission" date="2011-09" db="EMBL/GenBank/DDBJ databases">
        <title>Complete sequence of chromosome of Thioflavicoccus mobilis 8321.</title>
        <authorList>
            <consortium name="US DOE Joint Genome Institute"/>
            <person name="Lucas S."/>
            <person name="Han J."/>
            <person name="Lapidus A."/>
            <person name="Cheng J.-F."/>
            <person name="Goodwin L."/>
            <person name="Pitluck S."/>
            <person name="Peters L."/>
            <person name="Ovchinnikova G."/>
            <person name="Lu M."/>
            <person name="Detter J.C."/>
            <person name="Han C."/>
            <person name="Tapia R."/>
            <person name="Land M."/>
            <person name="Hauser L."/>
            <person name="Kyrpides N."/>
            <person name="Ivanova N."/>
            <person name="Pagani I."/>
            <person name="Vogl K."/>
            <person name="Liu Z."/>
            <person name="Imhoff J."/>
            <person name="Thiel V."/>
            <person name="Frigaard N.-U."/>
            <person name="Bryant D."/>
            <person name="Woyke T."/>
        </authorList>
    </citation>
    <scope>NUCLEOTIDE SEQUENCE [LARGE SCALE GENOMIC DNA]</scope>
    <source>
        <strain evidence="15 16">8321</strain>
    </source>
</reference>
<dbReference type="CDD" id="cd18084">
    <property type="entry name" value="RsmE-like"/>
    <property type="match status" value="1"/>
</dbReference>
<comment type="similarity">
    <text evidence="2 12">Belongs to the RNA methyltransferase RsmE family.</text>
</comment>
<dbReference type="KEGG" id="tmb:Thimo_1068"/>
<dbReference type="PIRSF" id="PIRSF015601">
    <property type="entry name" value="MTase_slr0722"/>
    <property type="match status" value="1"/>
</dbReference>
<sequence>MREARIYVDTPLAPGQRVRLPAGPTQHLVGVLRLAAGAELILFNGDGIDYRARLLDANRRGATAAIGEAGEIEPPPTLRLHLGIGISKGERFDFALQKAVELGVTEIHPLFTERTVVRLDAARLAKRLQHWSAIVIAACEQSGRRRLPRLAEAGRLSDWLAQHQPGGLLLDPRAEHALSDLPAPSGTLTLLVGPEGGLSEKERATARAHGFTGVRLGPRVLRTETAPLAAMAAIQALWGDFRAVPV</sequence>
<evidence type="ECO:0000256" key="2">
    <source>
        <dbReference type="ARBA" id="ARBA00005528"/>
    </source>
</evidence>
<dbReference type="Proteomes" id="UP000010816">
    <property type="component" value="Chromosome"/>
</dbReference>
<feature type="domain" description="Ribosomal RNA small subunit methyltransferase E methyltransferase" evidence="13">
    <location>
        <begin position="77"/>
        <end position="235"/>
    </location>
</feature>
<dbReference type="Gene3D" id="2.40.240.20">
    <property type="entry name" value="Hypothetical PUA domain-like, domain 1"/>
    <property type="match status" value="1"/>
</dbReference>
<comment type="subcellular location">
    <subcellularLocation>
        <location evidence="1 12">Cytoplasm</location>
    </subcellularLocation>
</comment>
<evidence type="ECO:0000256" key="9">
    <source>
        <dbReference type="ARBA" id="ARBA00022691"/>
    </source>
</evidence>
<keyword evidence="6 12" id="KW-0698">rRNA processing</keyword>
<dbReference type="GO" id="GO:0070042">
    <property type="term" value="F:rRNA (uridine-N3-)-methyltransferase activity"/>
    <property type="evidence" value="ECO:0007669"/>
    <property type="project" value="TreeGrafter"/>
</dbReference>
<evidence type="ECO:0000259" key="14">
    <source>
        <dbReference type="Pfam" id="PF20260"/>
    </source>
</evidence>
<dbReference type="Pfam" id="PF20260">
    <property type="entry name" value="PUA_4"/>
    <property type="match status" value="1"/>
</dbReference>
<dbReference type="SUPFAM" id="SSF75217">
    <property type="entry name" value="alpha/beta knot"/>
    <property type="match status" value="1"/>
</dbReference>
<organism evidence="15 16">
    <name type="scientific">Thioflavicoccus mobilis 8321</name>
    <dbReference type="NCBI Taxonomy" id="765912"/>
    <lineage>
        <taxon>Bacteria</taxon>
        <taxon>Pseudomonadati</taxon>
        <taxon>Pseudomonadota</taxon>
        <taxon>Gammaproteobacteria</taxon>
        <taxon>Chromatiales</taxon>
        <taxon>Chromatiaceae</taxon>
        <taxon>Thioflavicoccus</taxon>
    </lineage>
</organism>
<dbReference type="PANTHER" id="PTHR30027:SF3">
    <property type="entry name" value="16S RRNA (URACIL(1498)-N(3))-METHYLTRANSFERASE"/>
    <property type="match status" value="1"/>
</dbReference>
<dbReference type="InterPro" id="IPR029028">
    <property type="entry name" value="Alpha/beta_knot_MTases"/>
</dbReference>
<feature type="domain" description="Ribosomal RNA small subunit methyltransferase E PUA-like" evidence="14">
    <location>
        <begin position="27"/>
        <end position="65"/>
    </location>
</feature>
<evidence type="ECO:0000256" key="4">
    <source>
        <dbReference type="ARBA" id="ARBA00013673"/>
    </source>
</evidence>
<dbReference type="GO" id="GO:0070475">
    <property type="term" value="P:rRNA base methylation"/>
    <property type="evidence" value="ECO:0007669"/>
    <property type="project" value="TreeGrafter"/>
</dbReference>
<dbReference type="InterPro" id="IPR046886">
    <property type="entry name" value="RsmE_MTase_dom"/>
</dbReference>
<evidence type="ECO:0000256" key="1">
    <source>
        <dbReference type="ARBA" id="ARBA00004496"/>
    </source>
</evidence>
<protein>
    <recommendedName>
        <fullName evidence="4 12">Ribosomal RNA small subunit methyltransferase E</fullName>
        <ecNumber evidence="3 12">2.1.1.193</ecNumber>
    </recommendedName>
</protein>
<evidence type="ECO:0000256" key="3">
    <source>
        <dbReference type="ARBA" id="ARBA00012328"/>
    </source>
</evidence>
<keyword evidence="16" id="KW-1185">Reference proteome</keyword>
<evidence type="ECO:0000256" key="7">
    <source>
        <dbReference type="ARBA" id="ARBA00022603"/>
    </source>
</evidence>
<dbReference type="InterPro" id="IPR015947">
    <property type="entry name" value="PUA-like_sf"/>
</dbReference>
<name>L0GVK5_9GAMM</name>
<dbReference type="AlphaFoldDB" id="L0GVK5"/>
<evidence type="ECO:0000256" key="6">
    <source>
        <dbReference type="ARBA" id="ARBA00022552"/>
    </source>
</evidence>
<dbReference type="EMBL" id="CP003051">
    <property type="protein sequence ID" value="AGA89872.1"/>
    <property type="molecule type" value="Genomic_DNA"/>
</dbReference>
<dbReference type="PANTHER" id="PTHR30027">
    <property type="entry name" value="RIBOSOMAL RNA SMALL SUBUNIT METHYLTRANSFERASE E"/>
    <property type="match status" value="1"/>
</dbReference>
<evidence type="ECO:0000313" key="15">
    <source>
        <dbReference type="EMBL" id="AGA89872.1"/>
    </source>
</evidence>
<evidence type="ECO:0000259" key="13">
    <source>
        <dbReference type="Pfam" id="PF04452"/>
    </source>
</evidence>
<dbReference type="STRING" id="765912.Thimo_1068"/>
<dbReference type="GO" id="GO:0005737">
    <property type="term" value="C:cytoplasm"/>
    <property type="evidence" value="ECO:0007669"/>
    <property type="project" value="UniProtKB-SubCell"/>
</dbReference>
<evidence type="ECO:0000313" key="16">
    <source>
        <dbReference type="Proteomes" id="UP000010816"/>
    </source>
</evidence>
<dbReference type="RefSeq" id="WP_015280017.1">
    <property type="nucleotide sequence ID" value="NC_019940.1"/>
</dbReference>
<evidence type="ECO:0000256" key="5">
    <source>
        <dbReference type="ARBA" id="ARBA00022490"/>
    </source>
</evidence>
<evidence type="ECO:0000256" key="11">
    <source>
        <dbReference type="ARBA" id="ARBA00047944"/>
    </source>
</evidence>
<keyword evidence="8 12" id="KW-0808">Transferase</keyword>
<dbReference type="EC" id="2.1.1.193" evidence="3 12"/>
<dbReference type="Gene3D" id="3.40.1280.10">
    <property type="match status" value="1"/>
</dbReference>
<keyword evidence="9 12" id="KW-0949">S-adenosyl-L-methionine</keyword>
<dbReference type="Pfam" id="PF04452">
    <property type="entry name" value="Methyltrans_RNA"/>
    <property type="match status" value="1"/>
</dbReference>
<evidence type="ECO:0000256" key="8">
    <source>
        <dbReference type="ARBA" id="ARBA00022679"/>
    </source>
</evidence>
<dbReference type="PATRIC" id="fig|765912.4.peg.1032"/>
<keyword evidence="7 12" id="KW-0489">Methyltransferase</keyword>
<keyword evidence="5 12" id="KW-0963">Cytoplasm</keyword>